<dbReference type="PROSITE" id="PS50086">
    <property type="entry name" value="TBC_RABGAP"/>
    <property type="match status" value="1"/>
</dbReference>
<gene>
    <name evidence="4" type="ORF">BSL78_14862</name>
</gene>
<dbReference type="FunFam" id="1.10.8.270:FF:000010">
    <property type="entry name" value="Putative USP6 N-terminal-like protein"/>
    <property type="match status" value="1"/>
</dbReference>
<organism evidence="4 5">
    <name type="scientific">Stichopus japonicus</name>
    <name type="common">Sea cucumber</name>
    <dbReference type="NCBI Taxonomy" id="307972"/>
    <lineage>
        <taxon>Eukaryota</taxon>
        <taxon>Metazoa</taxon>
        <taxon>Echinodermata</taxon>
        <taxon>Eleutherozoa</taxon>
        <taxon>Echinozoa</taxon>
        <taxon>Holothuroidea</taxon>
        <taxon>Aspidochirotacea</taxon>
        <taxon>Aspidochirotida</taxon>
        <taxon>Stichopodidae</taxon>
        <taxon>Apostichopus</taxon>
    </lineage>
</organism>
<dbReference type="PANTHER" id="PTHR47219:SF19">
    <property type="entry name" value="USP6 N-TERMINAL-LIKE PROTEIN ISOFORM X1"/>
    <property type="match status" value="1"/>
</dbReference>
<evidence type="ECO:0000313" key="4">
    <source>
        <dbReference type="EMBL" id="PIK48259.1"/>
    </source>
</evidence>
<keyword evidence="5" id="KW-1185">Reference proteome</keyword>
<sequence length="314" mass="37454">MDSVLDFSMPTRFMQYSYLKMKERARRLSPDIRQIDLDVNRTFRNHIMFRERYGIKQQALFHLLAAYSMYNTEVGYCQGMSQIAALLLMYMNEEESFWALHIILTDTKHAMHGLFIPGFPKLLRYQDHHEAILKKFLPKIRKNFDKLGIHTSLYSMKWFFQCFLDRVPFPLTLRLWDIFILDGDKVLIAMSYNLMKMHKKVLLKKDMELIVRYLQERLVEDFGYKDDYTIETLQETISELKRTKMIEPGPPKTNEVPVLPFGYERKYDLTETTGLRSPMDIQNGIPKQSEILFAFLCFLVVIVRRFFLCTPQQY</sequence>
<dbReference type="Gene3D" id="1.10.472.80">
    <property type="entry name" value="Ypt/Rab-GAP domain of gyp1p, domain 3"/>
    <property type="match status" value="1"/>
</dbReference>
<keyword evidence="2" id="KW-0812">Transmembrane</keyword>
<dbReference type="STRING" id="307972.A0A2G8KJR9"/>
<name>A0A2G8KJR9_STIJA</name>
<dbReference type="PANTHER" id="PTHR47219">
    <property type="entry name" value="RAB GTPASE-ACTIVATING PROTEIN 1-LIKE"/>
    <property type="match status" value="1"/>
</dbReference>
<keyword evidence="1" id="KW-0343">GTPase activation</keyword>
<dbReference type="InterPro" id="IPR035969">
    <property type="entry name" value="Rab-GAP_TBC_sf"/>
</dbReference>
<reference evidence="4 5" key="1">
    <citation type="journal article" date="2017" name="PLoS Biol.">
        <title>The sea cucumber genome provides insights into morphological evolution and visceral regeneration.</title>
        <authorList>
            <person name="Zhang X."/>
            <person name="Sun L."/>
            <person name="Yuan J."/>
            <person name="Sun Y."/>
            <person name="Gao Y."/>
            <person name="Zhang L."/>
            <person name="Li S."/>
            <person name="Dai H."/>
            <person name="Hamel J.F."/>
            <person name="Liu C."/>
            <person name="Yu Y."/>
            <person name="Liu S."/>
            <person name="Lin W."/>
            <person name="Guo K."/>
            <person name="Jin S."/>
            <person name="Xu P."/>
            <person name="Storey K.B."/>
            <person name="Huan P."/>
            <person name="Zhang T."/>
            <person name="Zhou Y."/>
            <person name="Zhang J."/>
            <person name="Lin C."/>
            <person name="Li X."/>
            <person name="Xing L."/>
            <person name="Huo D."/>
            <person name="Sun M."/>
            <person name="Wang L."/>
            <person name="Mercier A."/>
            <person name="Li F."/>
            <person name="Yang H."/>
            <person name="Xiang J."/>
        </authorList>
    </citation>
    <scope>NUCLEOTIDE SEQUENCE [LARGE SCALE GENOMIC DNA]</scope>
    <source>
        <strain evidence="4">Shaxun</strain>
        <tissue evidence="4">Muscle</tissue>
    </source>
</reference>
<feature type="domain" description="Rab-GAP TBC" evidence="3">
    <location>
        <begin position="1"/>
        <end position="183"/>
    </location>
</feature>
<dbReference type="SUPFAM" id="SSF47923">
    <property type="entry name" value="Ypt/Rab-GAP domain of gyp1p"/>
    <property type="match status" value="2"/>
</dbReference>
<evidence type="ECO:0000313" key="5">
    <source>
        <dbReference type="Proteomes" id="UP000230750"/>
    </source>
</evidence>
<dbReference type="InterPro" id="IPR000195">
    <property type="entry name" value="Rab-GAP-TBC_dom"/>
</dbReference>
<dbReference type="GO" id="GO:0031267">
    <property type="term" value="F:small GTPase binding"/>
    <property type="evidence" value="ECO:0007669"/>
    <property type="project" value="TreeGrafter"/>
</dbReference>
<proteinExistence type="predicted"/>
<comment type="caution">
    <text evidence="4">The sequence shown here is derived from an EMBL/GenBank/DDBJ whole genome shotgun (WGS) entry which is preliminary data.</text>
</comment>
<dbReference type="EMBL" id="MRZV01000532">
    <property type="protein sequence ID" value="PIK48259.1"/>
    <property type="molecule type" value="Genomic_DNA"/>
</dbReference>
<keyword evidence="2" id="KW-0472">Membrane</keyword>
<feature type="transmembrane region" description="Helical" evidence="2">
    <location>
        <begin position="291"/>
        <end position="308"/>
    </location>
</feature>
<dbReference type="FunFam" id="1.10.472.80:FF:000019">
    <property type="entry name" value="USP6 N-terminal like"/>
    <property type="match status" value="1"/>
</dbReference>
<evidence type="ECO:0000259" key="3">
    <source>
        <dbReference type="PROSITE" id="PS50086"/>
    </source>
</evidence>
<dbReference type="OrthoDB" id="294251at2759"/>
<dbReference type="AlphaFoldDB" id="A0A2G8KJR9"/>
<dbReference type="Gene3D" id="1.10.8.270">
    <property type="entry name" value="putative rabgap domain of human tbc1 domain family member 14 like domains"/>
    <property type="match status" value="1"/>
</dbReference>
<evidence type="ECO:0000256" key="1">
    <source>
        <dbReference type="ARBA" id="ARBA00022468"/>
    </source>
</evidence>
<dbReference type="GO" id="GO:0005096">
    <property type="term" value="F:GTPase activator activity"/>
    <property type="evidence" value="ECO:0007669"/>
    <property type="project" value="UniProtKB-KW"/>
</dbReference>
<dbReference type="Proteomes" id="UP000230750">
    <property type="component" value="Unassembled WGS sequence"/>
</dbReference>
<dbReference type="SMART" id="SM00164">
    <property type="entry name" value="TBC"/>
    <property type="match status" value="1"/>
</dbReference>
<dbReference type="InterPro" id="IPR050302">
    <property type="entry name" value="Rab_GAP_TBC_domain"/>
</dbReference>
<evidence type="ECO:0000256" key="2">
    <source>
        <dbReference type="SAM" id="Phobius"/>
    </source>
</evidence>
<protein>
    <submittedName>
        <fullName evidence="4">Putative USP6 N-terminal-like protein-like</fullName>
    </submittedName>
</protein>
<accession>A0A2G8KJR9</accession>
<keyword evidence="2" id="KW-1133">Transmembrane helix</keyword>
<dbReference type="Pfam" id="PF00566">
    <property type="entry name" value="RabGAP-TBC"/>
    <property type="match status" value="1"/>
</dbReference>